<dbReference type="InterPro" id="IPR054309">
    <property type="entry name" value="NorB_cytochrome_c-like"/>
</dbReference>
<feature type="transmembrane region" description="Helical" evidence="2">
    <location>
        <begin position="548"/>
        <end position="572"/>
    </location>
</feature>
<feature type="transmembrane region" description="Helical" evidence="2">
    <location>
        <begin position="276"/>
        <end position="299"/>
    </location>
</feature>
<proteinExistence type="predicted"/>
<keyword evidence="5" id="KW-1185">Reference proteome</keyword>
<reference evidence="4 5" key="1">
    <citation type="journal article" date="2022" name="Syst. Appl. Microbiol.">
        <title>Rhodopirellula aestuarii sp. nov., a novel member of the genus Rhodopirellula isolated from brackish sediments collected in the Tagus River estuary, Portugal.</title>
        <authorList>
            <person name="Vitorino I.R."/>
            <person name="Klimek D."/>
            <person name="Calusinska M."/>
            <person name="Lobo-da-Cunha A."/>
            <person name="Vasconcelos V."/>
            <person name="Lage O.M."/>
        </authorList>
    </citation>
    <scope>NUCLEOTIDE SEQUENCE [LARGE SCALE GENOMIC DNA]</scope>
    <source>
        <strain evidence="4 5">ICT_H3.1</strain>
    </source>
</reference>
<feature type="domain" description="Nitric oxide reductase subunit B cytochrome c-like" evidence="3">
    <location>
        <begin position="34"/>
        <end position="208"/>
    </location>
</feature>
<evidence type="ECO:0000313" key="5">
    <source>
        <dbReference type="Proteomes" id="UP001202961"/>
    </source>
</evidence>
<feature type="transmembrane region" description="Helical" evidence="2">
    <location>
        <begin position="697"/>
        <end position="720"/>
    </location>
</feature>
<dbReference type="EMBL" id="JAMQBK010000008">
    <property type="protein sequence ID" value="MCM2369483.1"/>
    <property type="molecule type" value="Genomic_DNA"/>
</dbReference>
<dbReference type="Pfam" id="PF22085">
    <property type="entry name" value="NorB_cytochrome_c-like"/>
    <property type="match status" value="1"/>
</dbReference>
<feature type="region of interest" description="Disordered" evidence="1">
    <location>
        <begin position="783"/>
        <end position="810"/>
    </location>
</feature>
<dbReference type="InterPro" id="IPR000883">
    <property type="entry name" value="Cyt_C_Oxase_1"/>
</dbReference>
<name>A0ABT0TXZ9_9BACT</name>
<gene>
    <name evidence="4" type="ORF">NB063_02490</name>
</gene>
<dbReference type="RefSeq" id="WP_250927148.1">
    <property type="nucleotide sequence ID" value="NZ_JAMQBK010000008.1"/>
</dbReference>
<dbReference type="Pfam" id="PF00115">
    <property type="entry name" value="COX1"/>
    <property type="match status" value="2"/>
</dbReference>
<feature type="transmembrane region" description="Helical" evidence="2">
    <location>
        <begin position="578"/>
        <end position="599"/>
    </location>
</feature>
<evidence type="ECO:0000313" key="4">
    <source>
        <dbReference type="EMBL" id="MCM2369483.1"/>
    </source>
</evidence>
<evidence type="ECO:0000256" key="1">
    <source>
        <dbReference type="SAM" id="MobiDB-lite"/>
    </source>
</evidence>
<keyword evidence="2" id="KW-0812">Transmembrane</keyword>
<organism evidence="4 5">
    <name type="scientific">Aporhodopirellula aestuarii</name>
    <dbReference type="NCBI Taxonomy" id="2950107"/>
    <lineage>
        <taxon>Bacteria</taxon>
        <taxon>Pseudomonadati</taxon>
        <taxon>Planctomycetota</taxon>
        <taxon>Planctomycetia</taxon>
        <taxon>Pirellulales</taxon>
        <taxon>Pirellulaceae</taxon>
        <taxon>Aporhodopirellula</taxon>
    </lineage>
</organism>
<sequence length="810" mass="89996">MKRLWLGFAAVMILSFMVLGWIGTRIYQEMPPIPDKYVTSDGVTLIDSGEVGEGQNVWQSLGGMQVGSIWGHGSYVAPDWTADWLHREAIFILDKWATAEFSKPYEDLGEEYQGQLVGRLSKLMHTNTFDESTGVVTIDPIRAEAFDSNVEHYETVFIDGNADYAIPANTISSKERVRKFSAFVFWTSWAASTTRPNDIASYTNNWPHEPLVGNRPTGDNIVWTGVSVIMLLAGISGMAWWYASRREEEEKPEGIASHDPLARWQATPSQKATVKYFWVVAALIFAQMSLGIVTAHYGVEGEGFYGFPLAEYLPYSVSRTWHVQIGLFWIATAWLAAGLFIGPLVSNHEPKFQRLGVNVLFGALLLVVVGSLAGEWLSVKHFMSDTVSFYLGHQGYEYVELGRVWQLGLMVGLLLWLVLMLRVLWPALRGMTSSSLGEERVERTGSAGTPLSGSPSLATIDSSGGKVNLVEADSQRHLVILLAVATGAIALFYGAGLTWGQHSHLTMVEYWRWWVVHLWVEGFFEVFATTVIAFVFMRLGLVRPGLAAAAALLSATIFLSGGIIGTLHHLYFSGTPTVALAWGSVFSALEVVPLTLIGFDAMEDLRRSKASPWVQRYKWPIYFFVSVAFWNMIGAGLFGFMINPPIALYYMQGLNTTPLHGHAALFGVYGMLGIGLMLMCLRVLIPGRPWKDGMLAFGFWGMNVGLMAMCVLSLLPVGLLQTKASVETGYWFARSSEFMQTDLMQTLRWMRVPGDTIFFFGAVALVWFVFGLWTGHSFSKKTDGFDPPEQDGANKFDEQTETEKRESVLA</sequence>
<protein>
    <submittedName>
        <fullName evidence="4">Nitric-oxide reductase large subunit</fullName>
    </submittedName>
</protein>
<feature type="transmembrane region" description="Helical" evidence="2">
    <location>
        <begin position="757"/>
        <end position="775"/>
    </location>
</feature>
<evidence type="ECO:0000259" key="3">
    <source>
        <dbReference type="Pfam" id="PF22085"/>
    </source>
</evidence>
<feature type="compositionally biased region" description="Basic and acidic residues" evidence="1">
    <location>
        <begin position="792"/>
        <end position="810"/>
    </location>
</feature>
<comment type="caution">
    <text evidence="4">The sequence shown here is derived from an EMBL/GenBank/DDBJ whole genome shotgun (WGS) entry which is preliminary data.</text>
</comment>
<dbReference type="InterPro" id="IPR036927">
    <property type="entry name" value="Cyt_c_oxase-like_su1_sf"/>
</dbReference>
<feature type="transmembrane region" description="Helical" evidence="2">
    <location>
        <begin position="404"/>
        <end position="425"/>
    </location>
</feature>
<evidence type="ECO:0000256" key="2">
    <source>
        <dbReference type="SAM" id="Phobius"/>
    </source>
</evidence>
<dbReference type="Proteomes" id="UP001202961">
    <property type="component" value="Unassembled WGS sequence"/>
</dbReference>
<feature type="transmembrane region" description="Helical" evidence="2">
    <location>
        <begin position="511"/>
        <end position="536"/>
    </location>
</feature>
<feature type="transmembrane region" description="Helical" evidence="2">
    <location>
        <begin position="357"/>
        <end position="379"/>
    </location>
</feature>
<feature type="transmembrane region" description="Helical" evidence="2">
    <location>
        <begin position="221"/>
        <end position="243"/>
    </location>
</feature>
<keyword evidence="2" id="KW-0472">Membrane</keyword>
<feature type="transmembrane region" description="Helical" evidence="2">
    <location>
        <begin position="619"/>
        <end position="642"/>
    </location>
</feature>
<keyword evidence="2" id="KW-1133">Transmembrane helix</keyword>
<feature type="transmembrane region" description="Helical" evidence="2">
    <location>
        <begin position="321"/>
        <end position="345"/>
    </location>
</feature>
<dbReference type="Gene3D" id="1.20.210.10">
    <property type="entry name" value="Cytochrome c oxidase-like, subunit I domain"/>
    <property type="match status" value="1"/>
</dbReference>
<dbReference type="SUPFAM" id="SSF81442">
    <property type="entry name" value="Cytochrome c oxidase subunit I-like"/>
    <property type="match status" value="1"/>
</dbReference>
<dbReference type="PANTHER" id="PTHR10422:SF38">
    <property type="entry name" value="CYTOCHROME B SUBUNIT OF NITRIC OXIDE REDUCTASE"/>
    <property type="match status" value="1"/>
</dbReference>
<feature type="transmembrane region" description="Helical" evidence="2">
    <location>
        <begin position="478"/>
        <end position="499"/>
    </location>
</feature>
<dbReference type="PANTHER" id="PTHR10422">
    <property type="entry name" value="CYTOCHROME C OXIDASE SUBUNIT 1"/>
    <property type="match status" value="1"/>
</dbReference>
<accession>A0ABT0TXZ9</accession>
<feature type="transmembrane region" description="Helical" evidence="2">
    <location>
        <begin position="662"/>
        <end position="685"/>
    </location>
</feature>